<dbReference type="EMBL" id="GFPF01003926">
    <property type="protein sequence ID" value="MAA15072.1"/>
    <property type="molecule type" value="Transcribed_RNA"/>
</dbReference>
<reference evidence="2" key="1">
    <citation type="journal article" date="2017" name="Parasit. Vectors">
        <title>Sialotranscriptomics of Rhipicephalus zambeziensis reveals intricate expression profiles of secretory proteins and suggests tight temporal transcriptional regulation during blood-feeding.</title>
        <authorList>
            <person name="de Castro M.H."/>
            <person name="de Klerk D."/>
            <person name="Pienaar R."/>
            <person name="Rees D.J.G."/>
            <person name="Mans B.J."/>
        </authorList>
    </citation>
    <scope>NUCLEOTIDE SEQUENCE</scope>
    <source>
        <tissue evidence="2">Salivary glands</tissue>
    </source>
</reference>
<keyword evidence="1" id="KW-0732">Signal</keyword>
<organism evidence="2">
    <name type="scientific">Rhipicephalus zambeziensis</name>
    <dbReference type="NCBI Taxonomy" id="60191"/>
    <lineage>
        <taxon>Eukaryota</taxon>
        <taxon>Metazoa</taxon>
        <taxon>Ecdysozoa</taxon>
        <taxon>Arthropoda</taxon>
        <taxon>Chelicerata</taxon>
        <taxon>Arachnida</taxon>
        <taxon>Acari</taxon>
        <taxon>Parasitiformes</taxon>
        <taxon>Ixodida</taxon>
        <taxon>Ixodoidea</taxon>
        <taxon>Ixodidae</taxon>
        <taxon>Rhipicephalinae</taxon>
        <taxon>Rhipicephalus</taxon>
        <taxon>Rhipicephalus</taxon>
    </lineage>
</organism>
<dbReference type="AlphaFoldDB" id="A0A224YMK0"/>
<dbReference type="InterPro" id="IPR012674">
    <property type="entry name" value="Calycin"/>
</dbReference>
<evidence type="ECO:0000313" key="2">
    <source>
        <dbReference type="EMBL" id="MAA15072.1"/>
    </source>
</evidence>
<feature type="chain" id="PRO_5012240083" evidence="1">
    <location>
        <begin position="22"/>
        <end position="191"/>
    </location>
</feature>
<evidence type="ECO:0000256" key="1">
    <source>
        <dbReference type="SAM" id="SignalP"/>
    </source>
</evidence>
<name>A0A224YMK0_9ACAR</name>
<feature type="signal peptide" evidence="1">
    <location>
        <begin position="1"/>
        <end position="21"/>
    </location>
</feature>
<accession>A0A224YMK0</accession>
<sequence length="191" mass="22073">MTLDSVVTAVWFFACFITSDTKFPTIGKQAYNIRKFFSTNEPIWTVYTTGPTRRTCEVDSIKDLTKVSVYFTRTFLDGTARSSKKELGTFNSRRKKHMDIYVPGGIYTASEDILYMSENRACAVIMVTTKLQSKLHTFDLRVRNSSVRHGPGPDCVEKYREHERREQVIYKRECQHILDKHGKAPVHHVVL</sequence>
<proteinExistence type="predicted"/>
<protein>
    <submittedName>
        <fullName evidence="2">Lipocalin</fullName>
    </submittedName>
</protein>
<dbReference type="Gene3D" id="2.40.128.20">
    <property type="match status" value="1"/>
</dbReference>